<feature type="transmembrane region" description="Helical" evidence="7">
    <location>
        <begin position="149"/>
        <end position="165"/>
    </location>
</feature>
<accession>A0A7L7KVE6</accession>
<organism evidence="10 11">
    <name type="scientific">Candidatus Xianfuyuplasma coldseepsis</name>
    <dbReference type="NCBI Taxonomy" id="2782163"/>
    <lineage>
        <taxon>Bacteria</taxon>
        <taxon>Bacillati</taxon>
        <taxon>Mycoplasmatota</taxon>
        <taxon>Mollicutes</taxon>
        <taxon>Candidatus Izemoplasmatales</taxon>
        <taxon>Candidatus Izemoplasmataceae</taxon>
        <taxon>Candidatus Xianfuyuplasma</taxon>
    </lineage>
</organism>
<dbReference type="Pfam" id="PF04039">
    <property type="entry name" value="MnhB"/>
    <property type="match status" value="1"/>
</dbReference>
<dbReference type="Proteomes" id="UP000514720">
    <property type="component" value="Chromosome"/>
</dbReference>
<dbReference type="InterPro" id="IPR050622">
    <property type="entry name" value="CPA3_antiporter_subunitB"/>
</dbReference>
<keyword evidence="3" id="KW-1003">Cell membrane</keyword>
<keyword evidence="11" id="KW-1185">Reference proteome</keyword>
<proteinExistence type="inferred from homology"/>
<dbReference type="EMBL" id="CP048914">
    <property type="protein sequence ID" value="QMS85954.1"/>
    <property type="molecule type" value="Genomic_DNA"/>
</dbReference>
<dbReference type="InterPro" id="IPR046806">
    <property type="entry name" value="MrpA_C/MbhE"/>
</dbReference>
<evidence type="ECO:0000259" key="9">
    <source>
        <dbReference type="Pfam" id="PF20501"/>
    </source>
</evidence>
<feature type="transmembrane region" description="Helical" evidence="7">
    <location>
        <begin position="209"/>
        <end position="229"/>
    </location>
</feature>
<dbReference type="AlphaFoldDB" id="A0A7L7KVE6"/>
<evidence type="ECO:0000256" key="3">
    <source>
        <dbReference type="ARBA" id="ARBA00022475"/>
    </source>
</evidence>
<keyword evidence="6 7" id="KW-0472">Membrane</keyword>
<evidence type="ECO:0000256" key="2">
    <source>
        <dbReference type="ARBA" id="ARBA00009425"/>
    </source>
</evidence>
<feature type="transmembrane region" description="Helical" evidence="7">
    <location>
        <begin position="87"/>
        <end position="104"/>
    </location>
</feature>
<feature type="domain" description="Na+/H+ antiporter MnhB subunit-related protein" evidence="8">
    <location>
        <begin position="118"/>
        <end position="235"/>
    </location>
</feature>
<evidence type="ECO:0000313" key="10">
    <source>
        <dbReference type="EMBL" id="QMS85954.1"/>
    </source>
</evidence>
<reference evidence="10 11" key="1">
    <citation type="submission" date="2020-02" db="EMBL/GenBank/DDBJ databases">
        <authorList>
            <person name="Zheng R.K."/>
            <person name="Sun C.M."/>
        </authorList>
    </citation>
    <scope>NUCLEOTIDE SEQUENCE [LARGE SCALE GENOMIC DNA]</scope>
    <source>
        <strain evidence="11">zrk13</strain>
    </source>
</reference>
<name>A0A7L7KVE6_9MOLU</name>
<comment type="subcellular location">
    <subcellularLocation>
        <location evidence="1">Cell membrane</location>
        <topology evidence="1">Multi-pass membrane protein</topology>
    </subcellularLocation>
</comment>
<dbReference type="Pfam" id="PF20501">
    <property type="entry name" value="MbhE"/>
    <property type="match status" value="1"/>
</dbReference>
<feature type="domain" description="MrpA C-terminal/MbhE" evidence="9">
    <location>
        <begin position="59"/>
        <end position="101"/>
    </location>
</feature>
<sequence>MKQFLSFIVVAALGVLIVLSLQGNALFVEYGDIRVADRISQQFIDRDVNGANSGVEFGESVDLESGPANIVTSIVADYRSFDTLGEITVLFISSLGVALLLATSKAKRMELDFHPNFMLKVGSRALFGIILMTGVFIIVHGHLTPGGGFPGGTMIASSILLLYLADDEFRTKVKSFKVLESIAGSLYVIIGLVGLFVFDYFLINFLDNGILGELVSSGIIPIVYVLIGLKVGSEISGIIDHFLTEEAM</sequence>
<keyword evidence="5 7" id="KW-1133">Transmembrane helix</keyword>
<dbReference type="RefSeq" id="WP_258877768.1">
    <property type="nucleotide sequence ID" value="NZ_CP048914.1"/>
</dbReference>
<evidence type="ECO:0000256" key="6">
    <source>
        <dbReference type="ARBA" id="ARBA00023136"/>
    </source>
</evidence>
<protein>
    <submittedName>
        <fullName evidence="10">Cation:proton antiporter</fullName>
    </submittedName>
</protein>
<evidence type="ECO:0000256" key="7">
    <source>
        <dbReference type="SAM" id="Phobius"/>
    </source>
</evidence>
<evidence type="ECO:0000313" key="11">
    <source>
        <dbReference type="Proteomes" id="UP000514720"/>
    </source>
</evidence>
<dbReference type="KEGG" id="xcl:G4Z02_09410"/>
<comment type="similarity">
    <text evidence="2">Belongs to the CPA3 antiporters (TC 2.A.63) subunit B family.</text>
</comment>
<dbReference type="PANTHER" id="PTHR33932">
    <property type="entry name" value="NA(+)/H(+) ANTIPORTER SUBUNIT B"/>
    <property type="match status" value="1"/>
</dbReference>
<evidence type="ECO:0000256" key="1">
    <source>
        <dbReference type="ARBA" id="ARBA00004651"/>
    </source>
</evidence>
<evidence type="ECO:0000256" key="5">
    <source>
        <dbReference type="ARBA" id="ARBA00022989"/>
    </source>
</evidence>
<dbReference type="InterPro" id="IPR007182">
    <property type="entry name" value="MnhB"/>
</dbReference>
<gene>
    <name evidence="10" type="ORF">G4Z02_09410</name>
</gene>
<dbReference type="PANTHER" id="PTHR33932:SF4">
    <property type="entry name" value="NA(+)_H(+) ANTIPORTER SUBUNIT B"/>
    <property type="match status" value="1"/>
</dbReference>
<dbReference type="GO" id="GO:0005886">
    <property type="term" value="C:plasma membrane"/>
    <property type="evidence" value="ECO:0007669"/>
    <property type="project" value="UniProtKB-SubCell"/>
</dbReference>
<feature type="transmembrane region" description="Helical" evidence="7">
    <location>
        <begin position="186"/>
        <end position="203"/>
    </location>
</feature>
<evidence type="ECO:0000259" key="8">
    <source>
        <dbReference type="Pfam" id="PF04039"/>
    </source>
</evidence>
<keyword evidence="4 7" id="KW-0812">Transmembrane</keyword>
<feature type="transmembrane region" description="Helical" evidence="7">
    <location>
        <begin position="125"/>
        <end position="143"/>
    </location>
</feature>
<evidence type="ECO:0000256" key="4">
    <source>
        <dbReference type="ARBA" id="ARBA00022692"/>
    </source>
</evidence>